<dbReference type="OrthoDB" id="1176146at2"/>
<accession>A0A554VPG3</accession>
<protein>
    <submittedName>
        <fullName evidence="2">DUF4386 domain-containing protein</fullName>
    </submittedName>
</protein>
<dbReference type="InterPro" id="IPR025495">
    <property type="entry name" value="DUF4386"/>
</dbReference>
<keyword evidence="1" id="KW-0472">Membrane</keyword>
<comment type="caution">
    <text evidence="2">The sequence shown here is derived from an EMBL/GenBank/DDBJ whole genome shotgun (WGS) entry which is preliminary data.</text>
</comment>
<dbReference type="Proteomes" id="UP000318833">
    <property type="component" value="Unassembled WGS sequence"/>
</dbReference>
<feature type="transmembrane region" description="Helical" evidence="1">
    <location>
        <begin position="49"/>
        <end position="77"/>
    </location>
</feature>
<evidence type="ECO:0000313" key="3">
    <source>
        <dbReference type="Proteomes" id="UP000318833"/>
    </source>
</evidence>
<feature type="transmembrane region" description="Helical" evidence="1">
    <location>
        <begin position="196"/>
        <end position="215"/>
    </location>
</feature>
<keyword evidence="1" id="KW-0812">Transmembrane</keyword>
<dbReference type="Pfam" id="PF14329">
    <property type="entry name" value="DUF4386"/>
    <property type="match status" value="1"/>
</dbReference>
<gene>
    <name evidence="2" type="ORF">FOF46_04875</name>
</gene>
<organism evidence="2 3">
    <name type="scientific">Aquimarina algiphila</name>
    <dbReference type="NCBI Taxonomy" id="2047982"/>
    <lineage>
        <taxon>Bacteria</taxon>
        <taxon>Pseudomonadati</taxon>
        <taxon>Bacteroidota</taxon>
        <taxon>Flavobacteriia</taxon>
        <taxon>Flavobacteriales</taxon>
        <taxon>Flavobacteriaceae</taxon>
        <taxon>Aquimarina</taxon>
    </lineage>
</organism>
<dbReference type="RefSeq" id="WP_109433944.1">
    <property type="nucleotide sequence ID" value="NZ_CANLFO010000006.1"/>
</dbReference>
<dbReference type="AlphaFoldDB" id="A0A554VPG3"/>
<evidence type="ECO:0000313" key="2">
    <source>
        <dbReference type="EMBL" id="TSE10371.1"/>
    </source>
</evidence>
<dbReference type="EMBL" id="VLNR01000007">
    <property type="protein sequence ID" value="TSE10371.1"/>
    <property type="molecule type" value="Genomic_DNA"/>
</dbReference>
<feature type="transmembrane region" description="Helical" evidence="1">
    <location>
        <begin position="172"/>
        <end position="190"/>
    </location>
</feature>
<feature type="transmembrane region" description="Helical" evidence="1">
    <location>
        <begin position="84"/>
        <end position="104"/>
    </location>
</feature>
<evidence type="ECO:0000256" key="1">
    <source>
        <dbReference type="SAM" id="Phobius"/>
    </source>
</evidence>
<feature type="transmembrane region" description="Helical" evidence="1">
    <location>
        <begin position="138"/>
        <end position="160"/>
    </location>
</feature>
<keyword evidence="3" id="KW-1185">Reference proteome</keyword>
<proteinExistence type="predicted"/>
<name>A0A554VPG3_9FLAO</name>
<sequence>MESHKKIGKIAGGLFLLMIITGATGNSLRGLSLSLIASQNFFNQVLEDLIQMKIAILLDLIASGIGVYIGIILFSILKQYNKKIAIGYVSVLVVGFTITVMSNITHLSFISLCQELAKGVALDENYLRVLSLLKVEEYYWAHFLILITFSLGASILYYALFKTKLIPRFLSIWGLIAVILVFSVSMLQVFDYAVNFIFYAQNGVYLLFFSIWLMVKGFNPSAIITKSAT</sequence>
<keyword evidence="1" id="KW-1133">Transmembrane helix</keyword>
<reference evidence="2 3" key="1">
    <citation type="submission" date="2019-07" db="EMBL/GenBank/DDBJ databases">
        <title>The draft genome sequence of Aquimarina algiphila M91.</title>
        <authorList>
            <person name="Meng X."/>
        </authorList>
    </citation>
    <scope>NUCLEOTIDE SEQUENCE [LARGE SCALE GENOMIC DNA]</scope>
    <source>
        <strain evidence="2 3">M91</strain>
    </source>
</reference>